<dbReference type="PROSITE" id="PS51900">
    <property type="entry name" value="CB"/>
    <property type="match status" value="1"/>
</dbReference>
<feature type="compositionally biased region" description="Basic and acidic residues" evidence="5">
    <location>
        <begin position="337"/>
        <end position="349"/>
    </location>
</feature>
<dbReference type="GO" id="GO:0006310">
    <property type="term" value="P:DNA recombination"/>
    <property type="evidence" value="ECO:0007669"/>
    <property type="project" value="UniProtKB-KW"/>
</dbReference>
<accession>A0A7X9ZRN7</accession>
<dbReference type="EMBL" id="JABBFV010000001">
    <property type="protein sequence ID" value="NML08711.1"/>
    <property type="molecule type" value="Genomic_DNA"/>
</dbReference>
<evidence type="ECO:0000256" key="3">
    <source>
        <dbReference type="ARBA" id="ARBA00023172"/>
    </source>
</evidence>
<dbReference type="InterPro" id="IPR044068">
    <property type="entry name" value="CB"/>
</dbReference>
<proteinExistence type="predicted"/>
<dbReference type="CDD" id="cd00796">
    <property type="entry name" value="INT_Rci_Hp1_C"/>
    <property type="match status" value="1"/>
</dbReference>
<keyword evidence="3" id="KW-0233">DNA recombination</keyword>
<evidence type="ECO:0000313" key="9">
    <source>
        <dbReference type="Proteomes" id="UP000519023"/>
    </source>
</evidence>
<dbReference type="InterPro" id="IPR011010">
    <property type="entry name" value="DNA_brk_join_enz"/>
</dbReference>
<dbReference type="InterPro" id="IPR002104">
    <property type="entry name" value="Integrase_catalytic"/>
</dbReference>
<dbReference type="InterPro" id="IPR013762">
    <property type="entry name" value="Integrase-like_cat_sf"/>
</dbReference>
<evidence type="ECO:0000256" key="4">
    <source>
        <dbReference type="PROSITE-ProRule" id="PRU01248"/>
    </source>
</evidence>
<dbReference type="GO" id="GO:0003677">
    <property type="term" value="F:DNA binding"/>
    <property type="evidence" value="ECO:0007669"/>
    <property type="project" value="UniProtKB-UniRule"/>
</dbReference>
<organism evidence="8 9">
    <name type="scientific">Sphingobium psychrophilum</name>
    <dbReference type="NCBI Taxonomy" id="2728834"/>
    <lineage>
        <taxon>Bacteria</taxon>
        <taxon>Pseudomonadati</taxon>
        <taxon>Pseudomonadota</taxon>
        <taxon>Alphaproteobacteria</taxon>
        <taxon>Sphingomonadales</taxon>
        <taxon>Sphingomonadaceae</taxon>
        <taxon>Sphingobium</taxon>
    </lineage>
</organism>
<feature type="domain" description="Tyr recombinase" evidence="6">
    <location>
        <begin position="156"/>
        <end position="338"/>
    </location>
</feature>
<evidence type="ECO:0000256" key="5">
    <source>
        <dbReference type="SAM" id="MobiDB-lite"/>
    </source>
</evidence>
<gene>
    <name evidence="8" type="ORF">HHL08_00885</name>
</gene>
<dbReference type="PROSITE" id="PS51898">
    <property type="entry name" value="TYR_RECOMBINASE"/>
    <property type="match status" value="1"/>
</dbReference>
<dbReference type="SUPFAM" id="SSF56349">
    <property type="entry name" value="DNA breaking-rejoining enzymes"/>
    <property type="match status" value="1"/>
</dbReference>
<evidence type="ECO:0000256" key="2">
    <source>
        <dbReference type="ARBA" id="ARBA00023125"/>
    </source>
</evidence>
<sequence>MSIYKPKGKPHYHYDFQLNHRRYHGSTGCTTKRQAEEFERRERHKAALPQLQRSPITVDQAGGLYQEHAEHLPSWPTIKYMIAALIEGLGGGRLLSEISQRDLQIFVAQRRDGRSNATINREIENARAIWRHADDTEYDVGTMPKWGKLFLKVPAKPPRELDMTEEKKLFLAIRNDVSDAVDFILKSGWRRGEVLGLRWTDVNLPRKQAVTRIKGGDFVVRPLTDTLVGIIARQPQATDDEGKEFVFTYVCQKSRGDRRAGKRYPLTPTSLRKPFEKAKADAGIDNLRVHDLRHTRGTRIIRATGSLAAAKEALKHKRIETTLRYAHVLDDDVRNALDASESRHSPDQKKNRKRKA</sequence>
<dbReference type="GO" id="GO:0015074">
    <property type="term" value="P:DNA integration"/>
    <property type="evidence" value="ECO:0007669"/>
    <property type="project" value="UniProtKB-KW"/>
</dbReference>
<dbReference type="Gene3D" id="1.10.443.10">
    <property type="entry name" value="Intergrase catalytic core"/>
    <property type="match status" value="1"/>
</dbReference>
<feature type="domain" description="Core-binding (CB)" evidence="7">
    <location>
        <begin position="29"/>
        <end position="134"/>
    </location>
</feature>
<dbReference type="RefSeq" id="WP_169570559.1">
    <property type="nucleotide sequence ID" value="NZ_JABBFV010000001.1"/>
</dbReference>
<dbReference type="Pfam" id="PF00589">
    <property type="entry name" value="Phage_integrase"/>
    <property type="match status" value="1"/>
</dbReference>
<dbReference type="AlphaFoldDB" id="A0A7X9ZRN7"/>
<comment type="caution">
    <text evidence="8">The sequence shown here is derived from an EMBL/GenBank/DDBJ whole genome shotgun (WGS) entry which is preliminary data.</text>
</comment>
<evidence type="ECO:0000259" key="6">
    <source>
        <dbReference type="PROSITE" id="PS51898"/>
    </source>
</evidence>
<keyword evidence="1" id="KW-0229">DNA integration</keyword>
<name>A0A7X9ZRN7_9SPHN</name>
<dbReference type="InterPro" id="IPR050090">
    <property type="entry name" value="Tyrosine_recombinase_XerCD"/>
</dbReference>
<keyword evidence="9" id="KW-1185">Reference proteome</keyword>
<dbReference type="PANTHER" id="PTHR30349:SF64">
    <property type="entry name" value="PROPHAGE INTEGRASE INTD-RELATED"/>
    <property type="match status" value="1"/>
</dbReference>
<evidence type="ECO:0000256" key="1">
    <source>
        <dbReference type="ARBA" id="ARBA00022908"/>
    </source>
</evidence>
<evidence type="ECO:0000313" key="8">
    <source>
        <dbReference type="EMBL" id="NML08711.1"/>
    </source>
</evidence>
<reference evidence="8 9" key="1">
    <citation type="submission" date="2020-04" db="EMBL/GenBank/DDBJ databases">
        <title>Sphingobium sp. AR-3-1 isolated from Arctic soil.</title>
        <authorList>
            <person name="Dahal R.H."/>
            <person name="Chaudhary D.K."/>
        </authorList>
    </citation>
    <scope>NUCLEOTIDE SEQUENCE [LARGE SCALE GENOMIC DNA]</scope>
    <source>
        <strain evidence="8 9">AR-3-1</strain>
    </source>
</reference>
<evidence type="ECO:0000259" key="7">
    <source>
        <dbReference type="PROSITE" id="PS51900"/>
    </source>
</evidence>
<dbReference type="Proteomes" id="UP000519023">
    <property type="component" value="Unassembled WGS sequence"/>
</dbReference>
<feature type="region of interest" description="Disordered" evidence="5">
    <location>
        <begin position="337"/>
        <end position="356"/>
    </location>
</feature>
<keyword evidence="2 4" id="KW-0238">DNA-binding</keyword>
<dbReference type="PANTHER" id="PTHR30349">
    <property type="entry name" value="PHAGE INTEGRASE-RELATED"/>
    <property type="match status" value="1"/>
</dbReference>
<protein>
    <submittedName>
        <fullName evidence="8">Site-specific integrase</fullName>
    </submittedName>
</protein>